<accession>A0ABV5ZXN3</accession>
<dbReference type="InterPro" id="IPR014503">
    <property type="entry name" value="Clavaminate_syn-like"/>
</dbReference>
<dbReference type="EMBL" id="JBHLZU010000014">
    <property type="protein sequence ID" value="MFB9905657.1"/>
    <property type="molecule type" value="Genomic_DNA"/>
</dbReference>
<comment type="caution">
    <text evidence="6">The sequence shown here is derived from an EMBL/GenBank/DDBJ whole genome shotgun (WGS) entry which is preliminary data.</text>
</comment>
<dbReference type="Proteomes" id="UP001589693">
    <property type="component" value="Unassembled WGS sequence"/>
</dbReference>
<organism evidence="6 7">
    <name type="scientific">Allokutzneria oryzae</name>
    <dbReference type="NCBI Taxonomy" id="1378989"/>
    <lineage>
        <taxon>Bacteria</taxon>
        <taxon>Bacillati</taxon>
        <taxon>Actinomycetota</taxon>
        <taxon>Actinomycetes</taxon>
        <taxon>Pseudonocardiales</taxon>
        <taxon>Pseudonocardiaceae</taxon>
        <taxon>Allokutzneria</taxon>
    </lineage>
</organism>
<dbReference type="InterPro" id="IPR003819">
    <property type="entry name" value="TauD/TfdA-like"/>
</dbReference>
<dbReference type="RefSeq" id="WP_377852960.1">
    <property type="nucleotide sequence ID" value="NZ_JBHLZU010000014.1"/>
</dbReference>
<gene>
    <name evidence="6" type="primary">gntD</name>
    <name evidence="6" type="ORF">ACFFQA_17120</name>
</gene>
<sequence>MLELSLRDDEVAAIERIAAEVAHRYGDIESAEFHRNSRTYAEELPRRVRAALHRFRASEADSTFVISGLPVDDERVGPTPPEWRNNREPSRTLVHDVAFFLMASLLGDPIAWATQQDGRIMHDVFPMKAHENEQIGWGSAQLLTWHTEDAFHPLRTDYLGLMCLRNHEQVETTVADVADLDLDEHTREVLSRERFHLVPDNAHRPQNNGGLVQTGKAAELLDRSQRRVDKAMSDPEPVAILFGDPDFPYLRIDPEYMLTPEDPEERKALDVISSAIDAAMGGVVLQPGDIIFVDNYRAVHGRKPFKARFDGTDRWLRRLNVARDLRKSRDCRLDAESRVIY</sequence>
<comment type="similarity">
    <text evidence="1">Belongs to the clavaminate synthase family.</text>
</comment>
<evidence type="ECO:0000256" key="1">
    <source>
        <dbReference type="ARBA" id="ARBA00008425"/>
    </source>
</evidence>
<keyword evidence="4" id="KW-0408">Iron</keyword>
<evidence type="ECO:0000313" key="6">
    <source>
        <dbReference type="EMBL" id="MFB9905657.1"/>
    </source>
</evidence>
<dbReference type="InterPro" id="IPR053447">
    <property type="entry name" value="Alpha-KG_dependent_hydroxylase"/>
</dbReference>
<name>A0ABV5ZXN3_9PSEU</name>
<evidence type="ECO:0000259" key="5">
    <source>
        <dbReference type="Pfam" id="PF02668"/>
    </source>
</evidence>
<dbReference type="InterPro" id="IPR042098">
    <property type="entry name" value="TauD-like_sf"/>
</dbReference>
<dbReference type="NCBIfam" id="NF041363">
    <property type="entry name" value="GntD_guanitoxin"/>
    <property type="match status" value="1"/>
</dbReference>
<evidence type="ECO:0000313" key="7">
    <source>
        <dbReference type="Proteomes" id="UP001589693"/>
    </source>
</evidence>
<proteinExistence type="inferred from homology"/>
<evidence type="ECO:0000256" key="4">
    <source>
        <dbReference type="ARBA" id="ARBA00023004"/>
    </source>
</evidence>
<keyword evidence="3" id="KW-0560">Oxidoreductase</keyword>
<protein>
    <submittedName>
        <fullName evidence="6">Guanitoxin biosynthesis L-enduracididine beta-hydroxylase GntD</fullName>
    </submittedName>
</protein>
<keyword evidence="2" id="KW-0479">Metal-binding</keyword>
<evidence type="ECO:0000256" key="3">
    <source>
        <dbReference type="ARBA" id="ARBA00023002"/>
    </source>
</evidence>
<evidence type="ECO:0000256" key="2">
    <source>
        <dbReference type="ARBA" id="ARBA00022723"/>
    </source>
</evidence>
<feature type="domain" description="TauD/TfdA-like" evidence="5">
    <location>
        <begin position="117"/>
        <end position="319"/>
    </location>
</feature>
<dbReference type="Pfam" id="PF02668">
    <property type="entry name" value="TauD"/>
    <property type="match status" value="1"/>
</dbReference>
<keyword evidence="7" id="KW-1185">Reference proteome</keyword>
<reference evidence="6 7" key="1">
    <citation type="submission" date="2024-09" db="EMBL/GenBank/DDBJ databases">
        <authorList>
            <person name="Sun Q."/>
            <person name="Mori K."/>
        </authorList>
    </citation>
    <scope>NUCLEOTIDE SEQUENCE [LARGE SCALE GENOMIC DNA]</scope>
    <source>
        <strain evidence="6 7">TBRC 7907</strain>
    </source>
</reference>
<dbReference type="SUPFAM" id="SSF51197">
    <property type="entry name" value="Clavaminate synthase-like"/>
    <property type="match status" value="1"/>
</dbReference>
<dbReference type="Gene3D" id="3.60.130.10">
    <property type="entry name" value="Clavaminate synthase-like"/>
    <property type="match status" value="1"/>
</dbReference>
<dbReference type="PIRSF" id="PIRSF019543">
    <property type="entry name" value="Clavaminate_syn"/>
    <property type="match status" value="1"/>
</dbReference>